<evidence type="ECO:0000313" key="2">
    <source>
        <dbReference type="Proteomes" id="UP000814176"/>
    </source>
</evidence>
<organism evidence="1 2">
    <name type="scientific">Rhodofomes roseus</name>
    <dbReference type="NCBI Taxonomy" id="34475"/>
    <lineage>
        <taxon>Eukaryota</taxon>
        <taxon>Fungi</taxon>
        <taxon>Dikarya</taxon>
        <taxon>Basidiomycota</taxon>
        <taxon>Agaricomycotina</taxon>
        <taxon>Agaricomycetes</taxon>
        <taxon>Polyporales</taxon>
        <taxon>Rhodofomes</taxon>
    </lineage>
</organism>
<gene>
    <name evidence="1" type="ORF">C8Q71DRAFT_795353</name>
</gene>
<name>A0ABQ8KPW7_9APHY</name>
<proteinExistence type="predicted"/>
<dbReference type="RefSeq" id="XP_047781883.1">
    <property type="nucleotide sequence ID" value="XM_047925603.1"/>
</dbReference>
<dbReference type="EMBL" id="JADCUA010000005">
    <property type="protein sequence ID" value="KAH9840233.1"/>
    <property type="molecule type" value="Genomic_DNA"/>
</dbReference>
<evidence type="ECO:0000313" key="1">
    <source>
        <dbReference type="EMBL" id="KAH9840233.1"/>
    </source>
</evidence>
<dbReference type="GeneID" id="72006335"/>
<comment type="caution">
    <text evidence="1">The sequence shown here is derived from an EMBL/GenBank/DDBJ whole genome shotgun (WGS) entry which is preliminary data.</text>
</comment>
<sequence>MLIGHAADSQQWASQLLNPDRKTADGLEWECPPLVLSIDDMSGNTSKQWNIHYSCYLLNGGLPRASIEKEKNIKLVATSPNASPMEMMQGISDELRPIGLSANYFCRCCHVGGTKVPKESDEGFASLLLTGRPRTVKETHGAVIKQLHLKRVKDARTDDGVKDSLAVPIINKFLAADKAMRKTMPMQRMALSPAETIWILEKTGKFAAFHAKLSSLERAGLCIPNIMAGYMCRYRGSLIGKHFKTIS</sequence>
<protein>
    <submittedName>
        <fullName evidence="1">Uncharacterized protein</fullName>
    </submittedName>
</protein>
<dbReference type="Proteomes" id="UP000814176">
    <property type="component" value="Unassembled WGS sequence"/>
</dbReference>
<accession>A0ABQ8KPW7</accession>
<reference evidence="1 2" key="1">
    <citation type="journal article" date="2021" name="Environ. Microbiol.">
        <title>Gene family expansions and transcriptome signatures uncover fungal adaptations to wood decay.</title>
        <authorList>
            <person name="Hage H."/>
            <person name="Miyauchi S."/>
            <person name="Viragh M."/>
            <person name="Drula E."/>
            <person name="Min B."/>
            <person name="Chaduli D."/>
            <person name="Navarro D."/>
            <person name="Favel A."/>
            <person name="Norest M."/>
            <person name="Lesage-Meessen L."/>
            <person name="Balint B."/>
            <person name="Merenyi Z."/>
            <person name="de Eugenio L."/>
            <person name="Morin E."/>
            <person name="Martinez A.T."/>
            <person name="Baldrian P."/>
            <person name="Stursova M."/>
            <person name="Martinez M.J."/>
            <person name="Novotny C."/>
            <person name="Magnuson J.K."/>
            <person name="Spatafora J.W."/>
            <person name="Maurice S."/>
            <person name="Pangilinan J."/>
            <person name="Andreopoulos W."/>
            <person name="LaButti K."/>
            <person name="Hundley H."/>
            <person name="Na H."/>
            <person name="Kuo A."/>
            <person name="Barry K."/>
            <person name="Lipzen A."/>
            <person name="Henrissat B."/>
            <person name="Riley R."/>
            <person name="Ahrendt S."/>
            <person name="Nagy L.G."/>
            <person name="Grigoriev I.V."/>
            <person name="Martin F."/>
            <person name="Rosso M.N."/>
        </authorList>
    </citation>
    <scope>NUCLEOTIDE SEQUENCE [LARGE SCALE GENOMIC DNA]</scope>
    <source>
        <strain evidence="1 2">CIRM-BRFM 1785</strain>
    </source>
</reference>
<keyword evidence="2" id="KW-1185">Reference proteome</keyword>